<organism evidence="1 2">
    <name type="scientific">Fusarium oxysporum f. sp. cubense (strain race 4)</name>
    <name type="common">Panama disease fungus</name>
    <dbReference type="NCBI Taxonomy" id="2502994"/>
    <lineage>
        <taxon>Eukaryota</taxon>
        <taxon>Fungi</taxon>
        <taxon>Dikarya</taxon>
        <taxon>Ascomycota</taxon>
        <taxon>Pezizomycotina</taxon>
        <taxon>Sordariomycetes</taxon>
        <taxon>Hypocreomycetidae</taxon>
        <taxon>Hypocreales</taxon>
        <taxon>Nectriaceae</taxon>
        <taxon>Fusarium</taxon>
        <taxon>Fusarium oxysporum species complex</taxon>
    </lineage>
</organism>
<sequence>MNGQGSSISWDLGSSWYSLSCLSVGDFLVNQPGSPGRPPSRAC</sequence>
<dbReference type="AlphaFoldDB" id="N1RGG8"/>
<dbReference type="Proteomes" id="UP000016929">
    <property type="component" value="Unassembled WGS sequence"/>
</dbReference>
<dbReference type="HOGENOM" id="CLU_3260541_0_0_1"/>
<accession>N1RGG8</accession>
<evidence type="ECO:0000313" key="1">
    <source>
        <dbReference type="EMBL" id="EMT63502.1"/>
    </source>
</evidence>
<name>N1RGG8_FUSC4</name>
<protein>
    <submittedName>
        <fullName evidence="1">Uncharacterized protein</fullName>
    </submittedName>
</protein>
<reference evidence="2" key="2">
    <citation type="journal article" date="2014" name="PLoS ONE">
        <title>Genome and Transcriptome Analysis of the Fungal Pathogen Fusarium oxysporum f. sp. cubense Causing Banana Vascular Wilt Disease.</title>
        <authorList>
            <person name="Guo L."/>
            <person name="Han L."/>
            <person name="Yang L."/>
            <person name="Zeng H."/>
            <person name="Fan D."/>
            <person name="Zhu Y."/>
            <person name="Feng Y."/>
            <person name="Wang G."/>
            <person name="Peng C."/>
            <person name="Jiang X."/>
            <person name="Zhou D."/>
            <person name="Ni P."/>
            <person name="Liang C."/>
            <person name="Liu L."/>
            <person name="Wang J."/>
            <person name="Mao C."/>
            <person name="Fang X."/>
            <person name="Peng M."/>
            <person name="Huang J."/>
        </authorList>
    </citation>
    <scope>NUCLEOTIDE SEQUENCE [LARGE SCALE GENOMIC DNA]</scope>
    <source>
        <strain evidence="2">race 4</strain>
    </source>
</reference>
<evidence type="ECO:0000313" key="2">
    <source>
        <dbReference type="Proteomes" id="UP000016929"/>
    </source>
</evidence>
<keyword evidence="2" id="KW-1185">Reference proteome</keyword>
<proteinExistence type="predicted"/>
<gene>
    <name evidence="1" type="ORF">FOC4_g10013731</name>
</gene>
<reference evidence="2" key="1">
    <citation type="submission" date="2012-09" db="EMBL/GenBank/DDBJ databases">
        <title>Genome sequencing and comparative transcriptomics of race 1 and race 4 of banana pathogen: Fusarium oxysporum f. sp. cubense.</title>
        <authorList>
            <person name="Fang X."/>
            <person name="Huang J."/>
        </authorList>
    </citation>
    <scope>NUCLEOTIDE SEQUENCE [LARGE SCALE GENOMIC DNA]</scope>
    <source>
        <strain evidence="2">race 4</strain>
    </source>
</reference>
<dbReference type="EMBL" id="KB726993">
    <property type="protein sequence ID" value="EMT63502.1"/>
    <property type="molecule type" value="Genomic_DNA"/>
</dbReference>